<sequence length="505" mass="55763">MKFITTIVTGCLVFVLCSSENKKPSKNTQAFVNNYENVLGTSLQVKVFSSSAGNAAIAETTAMNEIDRLDKILSGYNQQSEFSRWMKTTGKPVVVSPELFEVLSLFDEWRTRTDGALDASAEVIGKLWKVSASHNQIPTKAEIEQAVALVKQTHYKLNAVNHTAERLDNAPLMLNSFAKSFIINKACDAAVSSGKIDAIVLNIGGDIVIKGDHKEQVQISDPKADAENEAPISTVTLNDKAIATSGNYRRGEMIDGKWYSHIVDPRTGMPADNVISSTVVAPNATDAGALATAFSVLTPSESARLASAVPGTEYLIITRSGERIESKGWKNIETKSADKDESNNNNLVSAGSTWDPNYELLINLELAEIQGFRVHRPYVAVWVVDKNKKPVRSIALWFNKTRYLDDMHAWYDTYYQTFMAENNNISSTSSATRSPGKYTLKWDGKDDKGKLVSQGTYTIFIEAAREHGTYQLMQQEMDFKGKPKQVNLNGNTEIAAASLDYRKKQ</sequence>
<dbReference type="Pfam" id="PF10029">
    <property type="entry name" value="DUF2271"/>
    <property type="match status" value="1"/>
</dbReference>
<evidence type="ECO:0000256" key="9">
    <source>
        <dbReference type="ARBA" id="ARBA00031306"/>
    </source>
</evidence>
<protein>
    <recommendedName>
        <fullName evidence="3">FAD:protein FMN transferase</fullName>
        <ecNumber evidence="2">2.7.1.180</ecNumber>
    </recommendedName>
    <alternativeName>
        <fullName evidence="9">Flavin transferase</fullName>
    </alternativeName>
</protein>
<keyword evidence="5" id="KW-0808">Transferase</keyword>
<comment type="cofactor">
    <cofactor evidence="1">
        <name>Mg(2+)</name>
        <dbReference type="ChEBI" id="CHEBI:18420"/>
    </cofactor>
</comment>
<evidence type="ECO:0000256" key="10">
    <source>
        <dbReference type="ARBA" id="ARBA00048540"/>
    </source>
</evidence>
<organism evidence="11 12">
    <name type="scientific">Mucilaginibacter xinganensis</name>
    <dbReference type="NCBI Taxonomy" id="1234841"/>
    <lineage>
        <taxon>Bacteria</taxon>
        <taxon>Pseudomonadati</taxon>
        <taxon>Bacteroidota</taxon>
        <taxon>Sphingobacteriia</taxon>
        <taxon>Sphingobacteriales</taxon>
        <taxon>Sphingobacteriaceae</taxon>
        <taxon>Mucilaginibacter</taxon>
    </lineage>
</organism>
<dbReference type="GO" id="GO:0046872">
    <property type="term" value="F:metal ion binding"/>
    <property type="evidence" value="ECO:0007669"/>
    <property type="project" value="UniProtKB-KW"/>
</dbReference>
<evidence type="ECO:0000313" key="12">
    <source>
        <dbReference type="Proteomes" id="UP000215002"/>
    </source>
</evidence>
<dbReference type="PANTHER" id="PTHR30040">
    <property type="entry name" value="THIAMINE BIOSYNTHESIS LIPOPROTEIN APBE"/>
    <property type="match status" value="1"/>
</dbReference>
<dbReference type="Gene3D" id="3.10.520.10">
    <property type="entry name" value="ApbE-like domains"/>
    <property type="match status" value="1"/>
</dbReference>
<dbReference type="InterPro" id="IPR024932">
    <property type="entry name" value="ApbE"/>
</dbReference>
<proteinExistence type="predicted"/>
<reference evidence="11 12" key="1">
    <citation type="submission" date="2017-08" db="EMBL/GenBank/DDBJ databases">
        <title>Complete genome sequence of Mucilaginibacter sp. strain BJC16-A31.</title>
        <authorList>
            <consortium name="Henan University of Science and Technology"/>
            <person name="You X."/>
        </authorList>
    </citation>
    <scope>NUCLEOTIDE SEQUENCE [LARGE SCALE GENOMIC DNA]</scope>
    <source>
        <strain evidence="11 12">BJC16-A31</strain>
    </source>
</reference>
<evidence type="ECO:0000256" key="6">
    <source>
        <dbReference type="ARBA" id="ARBA00022723"/>
    </source>
</evidence>
<evidence type="ECO:0000256" key="2">
    <source>
        <dbReference type="ARBA" id="ARBA00011955"/>
    </source>
</evidence>
<name>A0A223NYL2_9SPHI</name>
<dbReference type="RefSeq" id="WP_094571158.1">
    <property type="nucleotide sequence ID" value="NZ_CP022743.1"/>
</dbReference>
<accession>A0A223NYL2</accession>
<evidence type="ECO:0000256" key="7">
    <source>
        <dbReference type="ARBA" id="ARBA00022827"/>
    </source>
</evidence>
<dbReference type="Gene3D" id="2.60.40.4070">
    <property type="match status" value="1"/>
</dbReference>
<dbReference type="OrthoDB" id="9778595at2"/>
<keyword evidence="7" id="KW-0274">FAD</keyword>
<dbReference type="Proteomes" id="UP000215002">
    <property type="component" value="Chromosome"/>
</dbReference>
<keyword evidence="12" id="KW-1185">Reference proteome</keyword>
<dbReference type="SUPFAM" id="SSF143631">
    <property type="entry name" value="ApbE-like"/>
    <property type="match status" value="1"/>
</dbReference>
<dbReference type="KEGG" id="muc:MuYL_2985"/>
<dbReference type="EC" id="2.7.1.180" evidence="2"/>
<dbReference type="PANTHER" id="PTHR30040:SF2">
    <property type="entry name" value="FAD:PROTEIN FMN TRANSFERASE"/>
    <property type="match status" value="1"/>
</dbReference>
<keyword evidence="6" id="KW-0479">Metal-binding</keyword>
<dbReference type="GO" id="GO:0016740">
    <property type="term" value="F:transferase activity"/>
    <property type="evidence" value="ECO:0007669"/>
    <property type="project" value="UniProtKB-KW"/>
</dbReference>
<evidence type="ECO:0000313" key="11">
    <source>
        <dbReference type="EMBL" id="ASU34870.1"/>
    </source>
</evidence>
<keyword evidence="4" id="KW-0285">Flavoprotein</keyword>
<comment type="catalytic activity">
    <reaction evidence="10">
        <text>L-threonyl-[protein] + FAD = FMN-L-threonyl-[protein] + AMP + H(+)</text>
        <dbReference type="Rhea" id="RHEA:36847"/>
        <dbReference type="Rhea" id="RHEA-COMP:11060"/>
        <dbReference type="Rhea" id="RHEA-COMP:11061"/>
        <dbReference type="ChEBI" id="CHEBI:15378"/>
        <dbReference type="ChEBI" id="CHEBI:30013"/>
        <dbReference type="ChEBI" id="CHEBI:57692"/>
        <dbReference type="ChEBI" id="CHEBI:74257"/>
        <dbReference type="ChEBI" id="CHEBI:456215"/>
        <dbReference type="EC" id="2.7.1.180"/>
    </reaction>
</comment>
<evidence type="ECO:0000256" key="5">
    <source>
        <dbReference type="ARBA" id="ARBA00022679"/>
    </source>
</evidence>
<gene>
    <name evidence="11" type="ORF">MuYL_2985</name>
</gene>
<dbReference type="EMBL" id="CP022743">
    <property type="protein sequence ID" value="ASU34870.1"/>
    <property type="molecule type" value="Genomic_DNA"/>
</dbReference>
<evidence type="ECO:0000256" key="4">
    <source>
        <dbReference type="ARBA" id="ARBA00022630"/>
    </source>
</evidence>
<dbReference type="InterPro" id="IPR014469">
    <property type="entry name" value="DUF2271"/>
</dbReference>
<dbReference type="InterPro" id="IPR003374">
    <property type="entry name" value="ApbE-like_sf"/>
</dbReference>
<evidence type="ECO:0000256" key="1">
    <source>
        <dbReference type="ARBA" id="ARBA00001946"/>
    </source>
</evidence>
<evidence type="ECO:0000256" key="3">
    <source>
        <dbReference type="ARBA" id="ARBA00016337"/>
    </source>
</evidence>
<dbReference type="Pfam" id="PF02424">
    <property type="entry name" value="ApbE"/>
    <property type="match status" value="1"/>
</dbReference>
<evidence type="ECO:0000256" key="8">
    <source>
        <dbReference type="ARBA" id="ARBA00022842"/>
    </source>
</evidence>
<keyword evidence="8" id="KW-0460">Magnesium</keyword>
<dbReference type="AlphaFoldDB" id="A0A223NYL2"/>